<name>A0ABS3L7M7_9ENTE</name>
<organism evidence="3 4">
    <name type="scientific">Candidatus Enterococcus moelleringii</name>
    <dbReference type="NCBI Taxonomy" id="2815325"/>
    <lineage>
        <taxon>Bacteria</taxon>
        <taxon>Bacillati</taxon>
        <taxon>Bacillota</taxon>
        <taxon>Bacilli</taxon>
        <taxon>Lactobacillales</taxon>
        <taxon>Enterococcaceae</taxon>
        <taxon>Enterococcus</taxon>
    </lineage>
</organism>
<comment type="caution">
    <text evidence="3">The sequence shown here is derived from an EMBL/GenBank/DDBJ whole genome shotgun (WGS) entry which is preliminary data.</text>
</comment>
<feature type="region of interest" description="Disordered" evidence="1">
    <location>
        <begin position="29"/>
        <end position="80"/>
    </location>
</feature>
<dbReference type="RefSeq" id="WP_207671694.1">
    <property type="nucleotide sequence ID" value="NZ_JAFREM010000002.1"/>
</dbReference>
<evidence type="ECO:0000259" key="2">
    <source>
        <dbReference type="Pfam" id="PF15983"/>
    </source>
</evidence>
<evidence type="ECO:0000313" key="4">
    <source>
        <dbReference type="Proteomes" id="UP000664601"/>
    </source>
</evidence>
<evidence type="ECO:0000256" key="1">
    <source>
        <dbReference type="SAM" id="MobiDB-lite"/>
    </source>
</evidence>
<proteinExistence type="predicted"/>
<dbReference type="Proteomes" id="UP000664601">
    <property type="component" value="Unassembled WGS sequence"/>
</dbReference>
<dbReference type="InterPro" id="IPR031927">
    <property type="entry name" value="DUF4767"/>
</dbReference>
<sequence>MMKIKKKMMYLTILGAVFLSGCSPKKEAQKTAENHSTSSSQAVAESSTTEENTGQASNVTSSSSSTTQESSTEPVQTTLWNPEKAQQLDQFMASWGQTMGQEYRAYGKGNSVKHYVFQVPDHILSGEVAFFVNEQQTEMSWSEDGESGQGYQAVAVYSDFDTGEPGMGKHCYLFAFYNGEPRVLICELTGYYETRAAKFKDTENQDLKNGFAQIVNNSPVQISEQPEAAAAPISYEEAKSLLLREQLPFSDASGHLVNKGDIPGISDGGNYLILDNGSVMLRQYSGAKGFEEYTLTPNADGTVRIMWESFTIEDLNKRSTGIPKDVVVPR</sequence>
<dbReference type="PROSITE" id="PS51257">
    <property type="entry name" value="PROKAR_LIPOPROTEIN"/>
    <property type="match status" value="1"/>
</dbReference>
<dbReference type="EMBL" id="JAFREM010000002">
    <property type="protein sequence ID" value="MBO1304756.1"/>
    <property type="molecule type" value="Genomic_DNA"/>
</dbReference>
<keyword evidence="4" id="KW-1185">Reference proteome</keyword>
<dbReference type="Pfam" id="PF15983">
    <property type="entry name" value="DUF4767"/>
    <property type="match status" value="1"/>
</dbReference>
<feature type="domain" description="DUF4767" evidence="2">
    <location>
        <begin position="78"/>
        <end position="215"/>
    </location>
</feature>
<feature type="compositionally biased region" description="Low complexity" evidence="1">
    <location>
        <begin position="59"/>
        <end position="78"/>
    </location>
</feature>
<reference evidence="3 4" key="1">
    <citation type="submission" date="2021-03" db="EMBL/GenBank/DDBJ databases">
        <title>Enterococcal diversity collection.</title>
        <authorList>
            <person name="Gilmore M.S."/>
            <person name="Schwartzman J."/>
            <person name="Van Tyne D."/>
            <person name="Martin M."/>
            <person name="Earl A.M."/>
            <person name="Manson A.L."/>
            <person name="Straub T."/>
            <person name="Salamzade R."/>
            <person name="Saavedra J."/>
            <person name="Lebreton F."/>
            <person name="Prichula J."/>
            <person name="Schaufler K."/>
            <person name="Gaca A."/>
            <person name="Sgardioli B."/>
            <person name="Wagenaar J."/>
            <person name="Strong T."/>
        </authorList>
    </citation>
    <scope>NUCLEOTIDE SEQUENCE [LARGE SCALE GENOMIC DNA]</scope>
    <source>
        <strain evidence="3 4">669A</strain>
    </source>
</reference>
<protein>
    <submittedName>
        <fullName evidence="3">DUF4767 domain-containing protein</fullName>
    </submittedName>
</protein>
<evidence type="ECO:0000313" key="3">
    <source>
        <dbReference type="EMBL" id="MBO1304756.1"/>
    </source>
</evidence>
<gene>
    <name evidence="3" type="ORF">JZO70_01175</name>
</gene>
<accession>A0ABS3L7M7</accession>
<feature type="compositionally biased region" description="Low complexity" evidence="1">
    <location>
        <begin position="36"/>
        <end position="51"/>
    </location>
</feature>